<dbReference type="AlphaFoldDB" id="A0A1S2LY04"/>
<dbReference type="EMBL" id="MLQR01000001">
    <property type="protein sequence ID" value="OIJ17073.1"/>
    <property type="molecule type" value="Genomic_DNA"/>
</dbReference>
<evidence type="ECO:0000313" key="3">
    <source>
        <dbReference type="Proteomes" id="UP000179524"/>
    </source>
</evidence>
<organism evidence="2 3">
    <name type="scientific">Anaerobacillus alkalilacustris</name>
    <dbReference type="NCBI Taxonomy" id="393763"/>
    <lineage>
        <taxon>Bacteria</taxon>
        <taxon>Bacillati</taxon>
        <taxon>Bacillota</taxon>
        <taxon>Bacilli</taxon>
        <taxon>Bacillales</taxon>
        <taxon>Bacillaceae</taxon>
        <taxon>Anaerobacillus</taxon>
    </lineage>
</organism>
<comment type="caution">
    <text evidence="2">The sequence shown here is derived from an EMBL/GenBank/DDBJ whole genome shotgun (WGS) entry which is preliminary data.</text>
</comment>
<evidence type="ECO:0000313" key="2">
    <source>
        <dbReference type="EMBL" id="OIJ17073.1"/>
    </source>
</evidence>
<keyword evidence="3" id="KW-1185">Reference proteome</keyword>
<reference evidence="2 3" key="1">
    <citation type="submission" date="2016-10" db="EMBL/GenBank/DDBJ databases">
        <title>Draft genome sequences of four alkaliphilic bacteria belonging to the Anaerobacillus genus.</title>
        <authorList>
            <person name="Bassil N.M."/>
            <person name="Lloyd J.R."/>
        </authorList>
    </citation>
    <scope>NUCLEOTIDE SEQUENCE [LARGE SCALE GENOMIC DNA]</scope>
    <source>
        <strain evidence="2 3">DSM 18345</strain>
    </source>
</reference>
<dbReference type="Proteomes" id="UP000179524">
    <property type="component" value="Unassembled WGS sequence"/>
</dbReference>
<sequence>MSAINNARSHKDVSRGNAGMEIPKKEHKIGNTTVIVHSPLVTMDLEERKQWFRDEWEKGNPVLKEIAEAVHDCYKV</sequence>
<evidence type="ECO:0000256" key="1">
    <source>
        <dbReference type="SAM" id="MobiDB-lite"/>
    </source>
</evidence>
<name>A0A1S2LY04_9BACI</name>
<accession>A0A1S2LY04</accession>
<proteinExistence type="predicted"/>
<gene>
    <name evidence="2" type="ORF">BKP37_00600</name>
</gene>
<protein>
    <submittedName>
        <fullName evidence="2">Uncharacterized protein</fullName>
    </submittedName>
</protein>
<feature type="region of interest" description="Disordered" evidence="1">
    <location>
        <begin position="1"/>
        <end position="26"/>
    </location>
</feature>